<feature type="compositionally biased region" description="Gly residues" evidence="1">
    <location>
        <begin position="31"/>
        <end position="44"/>
    </location>
</feature>
<feature type="compositionally biased region" description="Basic and acidic residues" evidence="1">
    <location>
        <begin position="1079"/>
        <end position="1089"/>
    </location>
</feature>
<dbReference type="GO" id="GO:0004222">
    <property type="term" value="F:metalloendopeptidase activity"/>
    <property type="evidence" value="ECO:0007669"/>
    <property type="project" value="InterPro"/>
</dbReference>
<feature type="region of interest" description="Disordered" evidence="1">
    <location>
        <begin position="837"/>
        <end position="898"/>
    </location>
</feature>
<name>A0A835W2M7_9CHLO</name>
<evidence type="ECO:0008006" key="4">
    <source>
        <dbReference type="Google" id="ProtNLM"/>
    </source>
</evidence>
<feature type="compositionally biased region" description="Low complexity" evidence="1">
    <location>
        <begin position="1062"/>
        <end position="1071"/>
    </location>
</feature>
<feature type="compositionally biased region" description="Gly residues" evidence="1">
    <location>
        <begin position="794"/>
        <end position="803"/>
    </location>
</feature>
<gene>
    <name evidence="2" type="ORF">HYH02_012011</name>
</gene>
<dbReference type="PANTHER" id="PTHR11804">
    <property type="entry name" value="PROTEASE M3 THIMET OLIGOPEPTIDASE-RELATED"/>
    <property type="match status" value="1"/>
</dbReference>
<accession>A0A835W2M7</accession>
<dbReference type="PANTHER" id="PTHR11804:SF79">
    <property type="entry name" value="MITOCHONDRIAL INTERMEDIATE PEPTIDASE"/>
    <property type="match status" value="1"/>
</dbReference>
<feature type="compositionally biased region" description="Acidic residues" evidence="1">
    <location>
        <begin position="1050"/>
        <end position="1061"/>
    </location>
</feature>
<dbReference type="GO" id="GO:0006518">
    <property type="term" value="P:peptide metabolic process"/>
    <property type="evidence" value="ECO:0007669"/>
    <property type="project" value="TreeGrafter"/>
</dbReference>
<protein>
    <recommendedName>
        <fullName evidence="4">Peptidase M3A/M3B catalytic domain-containing protein</fullName>
    </recommendedName>
</protein>
<evidence type="ECO:0000313" key="2">
    <source>
        <dbReference type="EMBL" id="KAG2435013.1"/>
    </source>
</evidence>
<dbReference type="GO" id="GO:0006508">
    <property type="term" value="P:proteolysis"/>
    <property type="evidence" value="ECO:0007669"/>
    <property type="project" value="InterPro"/>
</dbReference>
<evidence type="ECO:0000256" key="1">
    <source>
        <dbReference type="SAM" id="MobiDB-lite"/>
    </source>
</evidence>
<feature type="region of interest" description="Disordered" evidence="1">
    <location>
        <begin position="479"/>
        <end position="515"/>
    </location>
</feature>
<feature type="region of interest" description="Disordered" evidence="1">
    <location>
        <begin position="377"/>
        <end position="397"/>
    </location>
</feature>
<keyword evidence="3" id="KW-1185">Reference proteome</keyword>
<dbReference type="OrthoDB" id="551950at2759"/>
<organism evidence="2 3">
    <name type="scientific">Chlamydomonas schloesseri</name>
    <dbReference type="NCBI Taxonomy" id="2026947"/>
    <lineage>
        <taxon>Eukaryota</taxon>
        <taxon>Viridiplantae</taxon>
        <taxon>Chlorophyta</taxon>
        <taxon>core chlorophytes</taxon>
        <taxon>Chlorophyceae</taxon>
        <taxon>CS clade</taxon>
        <taxon>Chlamydomonadales</taxon>
        <taxon>Chlamydomonadaceae</taxon>
        <taxon>Chlamydomonas</taxon>
    </lineage>
</organism>
<proteinExistence type="predicted"/>
<evidence type="ECO:0000313" key="3">
    <source>
        <dbReference type="Proteomes" id="UP000613740"/>
    </source>
</evidence>
<dbReference type="InterPro" id="IPR045090">
    <property type="entry name" value="Pept_M3A_M3B"/>
</dbReference>
<dbReference type="EMBL" id="JAEHOD010000054">
    <property type="protein sequence ID" value="KAG2435013.1"/>
    <property type="molecule type" value="Genomic_DNA"/>
</dbReference>
<feature type="region of interest" description="Disordered" evidence="1">
    <location>
        <begin position="29"/>
        <end position="51"/>
    </location>
</feature>
<feature type="compositionally biased region" description="Pro residues" evidence="1">
    <location>
        <begin position="840"/>
        <end position="851"/>
    </location>
</feature>
<comment type="caution">
    <text evidence="2">The sequence shown here is derived from an EMBL/GenBank/DDBJ whole genome shotgun (WGS) entry which is preliminary data.</text>
</comment>
<feature type="region of interest" description="Disordered" evidence="1">
    <location>
        <begin position="748"/>
        <end position="803"/>
    </location>
</feature>
<feature type="compositionally biased region" description="Low complexity" evidence="1">
    <location>
        <begin position="852"/>
        <end position="894"/>
    </location>
</feature>
<reference evidence="2" key="1">
    <citation type="journal article" date="2020" name="bioRxiv">
        <title>Comparative genomics of Chlamydomonas.</title>
        <authorList>
            <person name="Craig R.J."/>
            <person name="Hasan A.R."/>
            <person name="Ness R.W."/>
            <person name="Keightley P.D."/>
        </authorList>
    </citation>
    <scope>NUCLEOTIDE SEQUENCE</scope>
    <source>
        <strain evidence="2">CCAP 11/173</strain>
    </source>
</reference>
<dbReference type="Proteomes" id="UP000613740">
    <property type="component" value="Unassembled WGS sequence"/>
</dbReference>
<feature type="compositionally biased region" description="Low complexity" evidence="1">
    <location>
        <begin position="750"/>
        <end position="793"/>
    </location>
</feature>
<feature type="region of interest" description="Disordered" evidence="1">
    <location>
        <begin position="653"/>
        <end position="687"/>
    </location>
</feature>
<dbReference type="AlphaFoldDB" id="A0A835W2M7"/>
<feature type="region of interest" description="Disordered" evidence="1">
    <location>
        <begin position="543"/>
        <end position="566"/>
    </location>
</feature>
<feature type="region of interest" description="Disordered" evidence="1">
    <location>
        <begin position="1048"/>
        <end position="1092"/>
    </location>
</feature>
<sequence>MTAVADVRACAVLAQRYDAAAAAAAAATTGAPGGRSGPGGGTGVNGTAAAPAAPSSTEAAAAARLMAAIERLVTAAAAEDQVLRSPAVFAALQAAAAAAAASTGPPPAHLRRRGAMVSALAPRFVRQGYHPPSPLAYSVALSRADKAALLETARRQERSLLAALDELLGPALPPPPQLQQPLPEAMTYGGPPQQGRDEGGLQGLSADEAAWLEAQQLSRLAAVGAAVAAAEGAEPGRRAPPLASCCCGYEWPVFELGAEELREDGVMAEVAAAQWRLQGGLGGGEGAGAGAGGGGGGDGVDEGGGQLRLTLDVCAGLLRRHPDPLLRQQVYEEGLAPLAAAALGLLAALRDVRAQQAALYGMYEQWEREAAWEGLWTSLLPPRPPQPAADPGGSGGGGGGYAALAHMDSLARDGRAAVAFLTALAQDLAPRVEAQVRELAAAAPQSGPLAAGDLEYCLRQMAWRQQRQQQQGQQQGQQQQQQQQQQQGQQQQGQGQEAVNPSSTAAPAAPDADPVAPYLSDPAALLRGVSDWLRDFMGVRLLRPAGPGPGVRRGAGAEPEPEPGTELDAAPAAVAACPAADTEMGDAAPPADVAALLDDLRQALRGDAGGGGGGGGSSGCVGHREAALASLAAAAAREPGRFLAYRLEVVEEEEGRVDEGRQRGPGVEGQRGAVPQDRGSAEGAADSGSAVRRWLLIDLYGGGGTRYVLPPLPPPLGALPSAPGSSEHTRTRRPPAAVAVLVGLQGGAGAASSSTTASSTTASSTTTSSNTTSSNTTSSNTTSGPNNGTAAANGGWGFQAAGGGREGTEAVGLLARGSEFAVWELMHELGHALHFLLAAAPPPPPPPPPPQQQQQQQPLPAPALSNNNSSSSSSSSSGSPSRSGPSRTGPSSSSPWPPDPWALPYRLPLEALELPACLLERGAAEPRVAAVLLAHCRDAAGRPPPRAVSDALAHAVGVMHFSPISVQVQVLCSLLDQLLLSSSERKAPGAAQRLWPQLLAAFAPSLPAACTIQQLHALPRLAGAGGTAHAYLVAAFLAAQLWGQAVGAEAGEEQEEHEEQAEAAAAGTGAAPAGGRGGFVEEQRQKPDGRGVAVEAAAAGGNTARGGAARLRPSGGKGVALRRLLFESSGGQPAAAELLRRVMSWGAAAQQGGAVGSSVGGGAHVGGGRKGSDLADGGVVPVSEAQGREPPMLMDVPGGGCVPCVTSERVRHWVREA</sequence>